<proteinExistence type="predicted"/>
<protein>
    <recommendedName>
        <fullName evidence="2">Fibronectin type-III domain-containing protein</fullName>
    </recommendedName>
</protein>
<gene>
    <name evidence="1" type="ORF">S12H4_25080</name>
</gene>
<feature type="non-terminal residue" evidence="1">
    <location>
        <position position="1"/>
    </location>
</feature>
<organism evidence="1">
    <name type="scientific">marine sediment metagenome</name>
    <dbReference type="NCBI Taxonomy" id="412755"/>
    <lineage>
        <taxon>unclassified sequences</taxon>
        <taxon>metagenomes</taxon>
        <taxon>ecological metagenomes</taxon>
    </lineage>
</organism>
<evidence type="ECO:0000313" key="1">
    <source>
        <dbReference type="EMBL" id="GAI72845.1"/>
    </source>
</evidence>
<name>X1SBN2_9ZZZZ</name>
<dbReference type="AlphaFoldDB" id="X1SBN2"/>
<dbReference type="EMBL" id="BARW01013874">
    <property type="protein sequence ID" value="GAI72845.1"/>
    <property type="molecule type" value="Genomic_DNA"/>
</dbReference>
<accession>X1SBN2</accession>
<sequence length="111" mass="12667">AEVIWSDLEYNTTYEWYAIANDSVFENRSDIWTFATMLQNDPPYKPSDPLPENESINIGLNPLLSVNVTDPDNDTMDVYFYNASDDILIDVAENVHISDLFSNTESFAIAY</sequence>
<evidence type="ECO:0008006" key="2">
    <source>
        <dbReference type="Google" id="ProtNLM"/>
    </source>
</evidence>
<feature type="non-terminal residue" evidence="1">
    <location>
        <position position="111"/>
    </location>
</feature>
<reference evidence="1" key="1">
    <citation type="journal article" date="2014" name="Front. Microbiol.">
        <title>High frequency of phylogenetically diverse reductive dehalogenase-homologous genes in deep subseafloor sedimentary metagenomes.</title>
        <authorList>
            <person name="Kawai M."/>
            <person name="Futagami T."/>
            <person name="Toyoda A."/>
            <person name="Takaki Y."/>
            <person name="Nishi S."/>
            <person name="Hori S."/>
            <person name="Arai W."/>
            <person name="Tsubouchi T."/>
            <person name="Morono Y."/>
            <person name="Uchiyama I."/>
            <person name="Ito T."/>
            <person name="Fujiyama A."/>
            <person name="Inagaki F."/>
            <person name="Takami H."/>
        </authorList>
    </citation>
    <scope>NUCLEOTIDE SEQUENCE</scope>
    <source>
        <strain evidence="1">Expedition CK06-06</strain>
    </source>
</reference>
<comment type="caution">
    <text evidence="1">The sequence shown here is derived from an EMBL/GenBank/DDBJ whole genome shotgun (WGS) entry which is preliminary data.</text>
</comment>